<evidence type="ECO:0000256" key="1">
    <source>
        <dbReference type="ARBA" id="ARBA00023239"/>
    </source>
</evidence>
<gene>
    <name evidence="3" type="ORF">SAMN05192589_10984</name>
</gene>
<dbReference type="EMBL" id="FMZC01000009">
    <property type="protein sequence ID" value="SDD80606.1"/>
    <property type="molecule type" value="Genomic_DNA"/>
</dbReference>
<dbReference type="STRING" id="187868.SAMN05192589_10984"/>
<feature type="domain" description="Fumarylacetoacetase-like C-terminal" evidence="2">
    <location>
        <begin position="121"/>
        <end position="278"/>
    </location>
</feature>
<keyword evidence="1" id="KW-0456">Lyase</keyword>
<dbReference type="InterPro" id="IPR011234">
    <property type="entry name" value="Fumarylacetoacetase-like_C"/>
</dbReference>
<dbReference type="Proteomes" id="UP000198781">
    <property type="component" value="Unassembled WGS sequence"/>
</dbReference>
<protein>
    <submittedName>
        <fullName evidence="3">2-keto-4-pentenoate hydratase</fullName>
    </submittedName>
</protein>
<dbReference type="RefSeq" id="WP_092744522.1">
    <property type="nucleotide sequence ID" value="NZ_FMZC01000009.1"/>
</dbReference>
<evidence type="ECO:0000259" key="2">
    <source>
        <dbReference type="Pfam" id="PF01557"/>
    </source>
</evidence>
<reference evidence="3 4" key="1">
    <citation type="submission" date="2016-10" db="EMBL/GenBank/DDBJ databases">
        <authorList>
            <person name="de Groot N.N."/>
        </authorList>
    </citation>
    <scope>NUCLEOTIDE SEQUENCE [LARGE SCALE GENOMIC DNA]</scope>
    <source>
        <strain evidence="3 4">DSM 16619</strain>
    </source>
</reference>
<proteinExistence type="predicted"/>
<dbReference type="GO" id="GO:0005737">
    <property type="term" value="C:cytoplasm"/>
    <property type="evidence" value="ECO:0007669"/>
    <property type="project" value="TreeGrafter"/>
</dbReference>
<dbReference type="SUPFAM" id="SSF56529">
    <property type="entry name" value="FAH"/>
    <property type="match status" value="1"/>
</dbReference>
<dbReference type="OrthoDB" id="8689761at2"/>
<dbReference type="AlphaFoldDB" id="A0A1G6XTC5"/>
<evidence type="ECO:0000313" key="4">
    <source>
        <dbReference type="Proteomes" id="UP000198781"/>
    </source>
</evidence>
<accession>A0A1G6XTC5</accession>
<dbReference type="Pfam" id="PF01557">
    <property type="entry name" value="FAA_hydrolase"/>
    <property type="match status" value="1"/>
</dbReference>
<dbReference type="InterPro" id="IPR036663">
    <property type="entry name" value="Fumarylacetoacetase_C_sf"/>
</dbReference>
<dbReference type="PANTHER" id="PTHR30143:SF0">
    <property type="entry name" value="2-KETO-4-PENTENOATE HYDRATASE"/>
    <property type="match status" value="1"/>
</dbReference>
<name>A0A1G6XTC5_9BURK</name>
<sequence>MPDDRAVISAETPDPADLAAQAGATDAAVDSVAQALLQARASAVPADPEPLASALPDADAAYAVQNAVAHALGWWSTGAPRYWKSGGPDRSAVLTHAPLPEAGVWTHPAHAGAWPLSLRGIEAEIALRLGQAVDAATAAQLADGEGAHLIDAMAVSIEIVETRWAPGSKPAALLKLADQQSHGALVLGDWVPFDASAPPDWAQQRCTVRITGQDAVARQGTHSLGDPAWLLAAWLRHATQHFGTLPAGTVVTTGTWAGLQHARLGDAVEVAFEGIGNASVQL</sequence>
<dbReference type="GO" id="GO:0008684">
    <property type="term" value="F:2-oxopent-4-enoate hydratase activity"/>
    <property type="evidence" value="ECO:0007669"/>
    <property type="project" value="TreeGrafter"/>
</dbReference>
<organism evidence="3 4">
    <name type="scientific">Paracidovorax valerianellae</name>
    <dbReference type="NCBI Taxonomy" id="187868"/>
    <lineage>
        <taxon>Bacteria</taxon>
        <taxon>Pseudomonadati</taxon>
        <taxon>Pseudomonadota</taxon>
        <taxon>Betaproteobacteria</taxon>
        <taxon>Burkholderiales</taxon>
        <taxon>Comamonadaceae</taxon>
        <taxon>Paracidovorax</taxon>
    </lineage>
</organism>
<evidence type="ECO:0000313" key="3">
    <source>
        <dbReference type="EMBL" id="SDD80606.1"/>
    </source>
</evidence>
<dbReference type="PANTHER" id="PTHR30143">
    <property type="entry name" value="ACID HYDRATASE"/>
    <property type="match status" value="1"/>
</dbReference>
<keyword evidence="4" id="KW-1185">Reference proteome</keyword>
<dbReference type="Gene3D" id="3.90.850.10">
    <property type="entry name" value="Fumarylacetoacetase-like, C-terminal domain"/>
    <property type="match status" value="1"/>
</dbReference>
<dbReference type="InterPro" id="IPR050772">
    <property type="entry name" value="Hydratase-Decarb/MhpD_sf"/>
</dbReference>